<comment type="caution">
    <text evidence="5">The sequence shown here is derived from an EMBL/GenBank/DDBJ whole genome shotgun (WGS) entry which is preliminary data.</text>
</comment>
<dbReference type="SUPFAM" id="SSF117130">
    <property type="entry name" value="CsrA-like"/>
    <property type="match status" value="1"/>
</dbReference>
<dbReference type="HAMAP" id="MF_00167">
    <property type="entry name" value="CsrA"/>
    <property type="match status" value="1"/>
</dbReference>
<dbReference type="Proteomes" id="UP000295411">
    <property type="component" value="Unassembled WGS sequence"/>
</dbReference>
<comment type="subcellular location">
    <subcellularLocation>
        <location evidence="4">Cytoplasm</location>
    </subcellularLocation>
</comment>
<dbReference type="GO" id="GO:0048027">
    <property type="term" value="F:mRNA 5'-UTR binding"/>
    <property type="evidence" value="ECO:0007669"/>
    <property type="project" value="UniProtKB-UniRule"/>
</dbReference>
<comment type="function">
    <text evidence="4">A translational regulator that binds mRNA to regulate translation initiation and/or mRNA stability. Usually binds in the 5'-UTR at or near the Shine-Dalgarno sequence preventing ribosome-binding, thus repressing translation. Its main target seems to be the major flagellin gene, while its function is anatagonized by FliW.</text>
</comment>
<keyword evidence="4" id="KW-0678">Repressor</keyword>
<dbReference type="GO" id="GO:0006402">
    <property type="term" value="P:mRNA catabolic process"/>
    <property type="evidence" value="ECO:0007669"/>
    <property type="project" value="InterPro"/>
</dbReference>
<dbReference type="GO" id="GO:0045947">
    <property type="term" value="P:negative regulation of translational initiation"/>
    <property type="evidence" value="ECO:0007669"/>
    <property type="project" value="UniProtKB-UniRule"/>
</dbReference>
<accession>A0A4R5TX64</accession>
<dbReference type="GO" id="GO:1902208">
    <property type="term" value="P:regulation of bacterial-type flagellum assembly"/>
    <property type="evidence" value="ECO:0007669"/>
    <property type="project" value="UniProtKB-UniRule"/>
</dbReference>
<evidence type="ECO:0000256" key="1">
    <source>
        <dbReference type="ARBA" id="ARBA00022490"/>
    </source>
</evidence>
<protein>
    <recommendedName>
        <fullName evidence="4">Translational regulator CsrA</fullName>
    </recommendedName>
</protein>
<reference evidence="5 6" key="1">
    <citation type="submission" date="2019-03" db="EMBL/GenBank/DDBJ databases">
        <title>Arthrobacter sp. nov., an bacterium isolated from biocrust in Mu Us Desert.</title>
        <authorList>
            <person name="Lixiong L."/>
        </authorList>
    </citation>
    <scope>NUCLEOTIDE SEQUENCE [LARGE SCALE GENOMIC DNA]</scope>
    <source>
        <strain evidence="5 6">SLN-3</strain>
    </source>
</reference>
<comment type="similarity">
    <text evidence="4">Belongs to the CsrA/RsmA family.</text>
</comment>
<dbReference type="GO" id="GO:0044781">
    <property type="term" value="P:bacterial-type flagellum organization"/>
    <property type="evidence" value="ECO:0007669"/>
    <property type="project" value="UniProtKB-KW"/>
</dbReference>
<gene>
    <name evidence="4 5" type="primary">csrA</name>
    <name evidence="5" type="ORF">E2F48_11065</name>
</gene>
<proteinExistence type="inferred from homology"/>
<dbReference type="PANTHER" id="PTHR34984">
    <property type="entry name" value="CARBON STORAGE REGULATOR"/>
    <property type="match status" value="1"/>
</dbReference>
<dbReference type="InterPro" id="IPR003751">
    <property type="entry name" value="CsrA"/>
</dbReference>
<keyword evidence="3 4" id="KW-0694">RNA-binding</keyword>
<keyword evidence="4" id="KW-1005">Bacterial flagellum biogenesis</keyword>
<evidence type="ECO:0000256" key="2">
    <source>
        <dbReference type="ARBA" id="ARBA00022845"/>
    </source>
</evidence>
<dbReference type="GO" id="GO:0006109">
    <property type="term" value="P:regulation of carbohydrate metabolic process"/>
    <property type="evidence" value="ECO:0007669"/>
    <property type="project" value="InterPro"/>
</dbReference>
<keyword evidence="2 4" id="KW-0810">Translation regulation</keyword>
<dbReference type="OrthoDB" id="9809061at2"/>
<keyword evidence="6" id="KW-1185">Reference proteome</keyword>
<dbReference type="EMBL" id="SMTK01000003">
    <property type="protein sequence ID" value="TDK25765.1"/>
    <property type="molecule type" value="Genomic_DNA"/>
</dbReference>
<dbReference type="AlphaFoldDB" id="A0A4R5TX64"/>
<evidence type="ECO:0000313" key="5">
    <source>
        <dbReference type="EMBL" id="TDK25765.1"/>
    </source>
</evidence>
<keyword evidence="1 4" id="KW-0963">Cytoplasm</keyword>
<evidence type="ECO:0000313" key="6">
    <source>
        <dbReference type="Proteomes" id="UP000295411"/>
    </source>
</evidence>
<dbReference type="Gene3D" id="2.60.40.4380">
    <property type="entry name" value="Translational regulator CsrA"/>
    <property type="match status" value="1"/>
</dbReference>
<dbReference type="RefSeq" id="WP_133403997.1">
    <property type="nucleotide sequence ID" value="NZ_SMTK01000003.1"/>
</dbReference>
<evidence type="ECO:0000256" key="4">
    <source>
        <dbReference type="HAMAP-Rule" id="MF_00167"/>
    </source>
</evidence>
<name>A0A4R5TX64_9MICC</name>
<dbReference type="GO" id="GO:0005829">
    <property type="term" value="C:cytosol"/>
    <property type="evidence" value="ECO:0007669"/>
    <property type="project" value="TreeGrafter"/>
</dbReference>
<dbReference type="NCBIfam" id="TIGR00202">
    <property type="entry name" value="csrA"/>
    <property type="match status" value="1"/>
</dbReference>
<comment type="subunit">
    <text evidence="4">Homodimer; the beta-strands of each monomer intercalate to form a hydrophobic core, while the alpha-helices form wings that extend away from the core.</text>
</comment>
<dbReference type="PANTHER" id="PTHR34984:SF1">
    <property type="entry name" value="CARBON STORAGE REGULATOR"/>
    <property type="match status" value="1"/>
</dbReference>
<dbReference type="Pfam" id="PF02599">
    <property type="entry name" value="CsrA"/>
    <property type="match status" value="1"/>
</dbReference>
<dbReference type="InterPro" id="IPR036107">
    <property type="entry name" value="CsrA_sf"/>
</dbReference>
<organism evidence="5 6">
    <name type="scientific">Arthrobacter crusticola</name>
    <dbReference type="NCBI Taxonomy" id="2547960"/>
    <lineage>
        <taxon>Bacteria</taxon>
        <taxon>Bacillati</taxon>
        <taxon>Actinomycetota</taxon>
        <taxon>Actinomycetes</taxon>
        <taxon>Micrococcales</taxon>
        <taxon>Micrococcaceae</taxon>
        <taxon>Arthrobacter</taxon>
    </lineage>
</organism>
<evidence type="ECO:0000256" key="3">
    <source>
        <dbReference type="ARBA" id="ARBA00022884"/>
    </source>
</evidence>
<sequence length="88" mass="9565">MLVLTRKFNEKIHIGEDIVITILESRGDGIKIGIEAPRGVKIQRGEILQAVIEANLSANVSDADAESQLKALLGRRDPEPDAEQDTSS</sequence>